<dbReference type="GO" id="GO:0032784">
    <property type="term" value="P:regulation of DNA-templated transcription elongation"/>
    <property type="evidence" value="ECO:0007669"/>
    <property type="project" value="InterPro"/>
</dbReference>
<comment type="caution">
    <text evidence="2">The sequence shown here is derived from an EMBL/GenBank/DDBJ whole genome shotgun (WGS) entry which is preliminary data.</text>
</comment>
<reference evidence="2 3" key="1">
    <citation type="submission" date="2020-08" db="EMBL/GenBank/DDBJ databases">
        <title>Genomic Encyclopedia of Type Strains, Phase IV (KMG-IV): sequencing the most valuable type-strain genomes for metagenomic binning, comparative biology and taxonomic classification.</title>
        <authorList>
            <person name="Goeker M."/>
        </authorList>
    </citation>
    <scope>NUCLEOTIDE SEQUENCE [LARGE SCALE GENOMIC DNA]</scope>
    <source>
        <strain evidence="2 3">DSM 21793</strain>
    </source>
</reference>
<evidence type="ECO:0000313" key="3">
    <source>
        <dbReference type="Proteomes" id="UP000530564"/>
    </source>
</evidence>
<name>A0A840A7E2_9CAUL</name>
<protein>
    <recommendedName>
        <fullName evidence="1">Transcription elongation factor GreA/GreB C-terminal domain-containing protein</fullName>
    </recommendedName>
</protein>
<dbReference type="SUPFAM" id="SSF54534">
    <property type="entry name" value="FKBP-like"/>
    <property type="match status" value="1"/>
</dbReference>
<evidence type="ECO:0000259" key="1">
    <source>
        <dbReference type="Pfam" id="PF01272"/>
    </source>
</evidence>
<dbReference type="AlphaFoldDB" id="A0A840A7E2"/>
<keyword evidence="3" id="KW-1185">Reference proteome</keyword>
<dbReference type="RefSeq" id="WP_183776892.1">
    <property type="nucleotide sequence ID" value="NZ_JACIDK010000010.1"/>
</dbReference>
<dbReference type="InterPro" id="IPR036953">
    <property type="entry name" value="GreA/GreB_C_sf"/>
</dbReference>
<dbReference type="EMBL" id="JACIDK010000010">
    <property type="protein sequence ID" value="MBB3893381.1"/>
    <property type="molecule type" value="Genomic_DNA"/>
</dbReference>
<dbReference type="Gene3D" id="3.10.50.30">
    <property type="entry name" value="Transcription elongation factor, GreA/GreB, C-terminal domain"/>
    <property type="match status" value="1"/>
</dbReference>
<evidence type="ECO:0000313" key="2">
    <source>
        <dbReference type="EMBL" id="MBB3893381.1"/>
    </source>
</evidence>
<feature type="domain" description="Transcription elongation factor GreA/GreB C-terminal" evidence="1">
    <location>
        <begin position="56"/>
        <end position="127"/>
    </location>
</feature>
<accession>A0A840A7E2</accession>
<dbReference type="Proteomes" id="UP000530564">
    <property type="component" value="Unassembled WGS sequence"/>
</dbReference>
<dbReference type="GO" id="GO:0003677">
    <property type="term" value="F:DNA binding"/>
    <property type="evidence" value="ECO:0007669"/>
    <property type="project" value="InterPro"/>
</dbReference>
<dbReference type="InterPro" id="IPR001437">
    <property type="entry name" value="Tscrpt_elong_fac_GreA/B_C"/>
</dbReference>
<gene>
    <name evidence="2" type="ORF">GGQ61_004125</name>
</gene>
<proteinExistence type="predicted"/>
<organism evidence="2 3">
    <name type="scientific">Phenylobacterium haematophilum</name>
    <dbReference type="NCBI Taxonomy" id="98513"/>
    <lineage>
        <taxon>Bacteria</taxon>
        <taxon>Pseudomonadati</taxon>
        <taxon>Pseudomonadota</taxon>
        <taxon>Alphaproteobacteria</taxon>
        <taxon>Caulobacterales</taxon>
        <taxon>Caulobacteraceae</taxon>
        <taxon>Phenylobacterium</taxon>
    </lineage>
</organism>
<dbReference type="Pfam" id="PF01272">
    <property type="entry name" value="GreA_GreB"/>
    <property type="match status" value="1"/>
</dbReference>
<sequence length="142" mass="15063">MRPLEAAFSPPIIYATGSDHEKLNQPLVSEAGAAATPLLRQEISRLSPAAGALEPFVGLGTEVTFRDLRTKHQRTVTIVLQPSASPAQNEVPVCETLGAALLGLPEGAVFRWTEDDGRIRAVRVLQVGAPVSEPPPPPGRSI</sequence>